<dbReference type="GO" id="GO:0004222">
    <property type="term" value="F:metalloendopeptidase activity"/>
    <property type="evidence" value="ECO:0007669"/>
    <property type="project" value="InterPro"/>
</dbReference>
<dbReference type="Proteomes" id="UP000694545">
    <property type="component" value="Unplaced"/>
</dbReference>
<dbReference type="FunFam" id="2.20.100.10:FF:000005">
    <property type="entry name" value="ADAM metallopeptidase with thrombospondin type 1 motif 9"/>
    <property type="match status" value="1"/>
</dbReference>
<feature type="binding site" evidence="13 15">
    <location>
        <position position="198"/>
    </location>
    <ligand>
        <name>Zn(2+)</name>
        <dbReference type="ChEBI" id="CHEBI:29105"/>
        <note>catalytic</note>
    </ligand>
</feature>
<evidence type="ECO:0000256" key="10">
    <source>
        <dbReference type="ARBA" id="ARBA00023157"/>
    </source>
</evidence>
<feature type="domain" description="Peptidase M12B" evidence="17">
    <location>
        <begin position="44"/>
        <end position="249"/>
    </location>
</feature>
<feature type="disulfide bond" evidence="14">
    <location>
        <begin position="291"/>
        <end position="325"/>
    </location>
</feature>
<dbReference type="InterPro" id="IPR000884">
    <property type="entry name" value="TSP1_rpt"/>
</dbReference>
<proteinExistence type="predicted"/>
<dbReference type="PRINTS" id="PR01857">
    <property type="entry name" value="ADAMTSFAMILY"/>
</dbReference>
<dbReference type="InterPro" id="IPR050439">
    <property type="entry name" value="ADAMTS_ADAMTS-like"/>
</dbReference>
<keyword evidence="13" id="KW-0106">Calcium</keyword>
<feature type="disulfide bond" evidence="14">
    <location>
        <begin position="166"/>
        <end position="244"/>
    </location>
</feature>
<evidence type="ECO:0000259" key="17">
    <source>
        <dbReference type="PROSITE" id="PS50215"/>
    </source>
</evidence>
<dbReference type="Pfam" id="PF19236">
    <property type="entry name" value="ADAMTS_CR_3"/>
    <property type="match status" value="1"/>
</dbReference>
<protein>
    <submittedName>
        <fullName evidence="18">ADAM metallopeptidase with thrombospondin type 1 motif 13</fullName>
    </submittedName>
</protein>
<keyword evidence="11" id="KW-0325">Glycoprotein</keyword>
<dbReference type="InterPro" id="IPR024079">
    <property type="entry name" value="MetalloPept_cat_dom_sf"/>
</dbReference>
<dbReference type="SUPFAM" id="SSF49854">
    <property type="entry name" value="Spermadhesin, CUB domain"/>
    <property type="match status" value="1"/>
</dbReference>
<feature type="region of interest" description="Disordered" evidence="16">
    <location>
        <begin position="1"/>
        <end position="36"/>
    </location>
</feature>
<dbReference type="Gene3D" id="3.40.390.10">
    <property type="entry name" value="Collagenase (Catalytic Domain)"/>
    <property type="match status" value="1"/>
</dbReference>
<feature type="disulfide bond" evidence="14">
    <location>
        <begin position="270"/>
        <end position="296"/>
    </location>
</feature>
<dbReference type="GO" id="GO:0030198">
    <property type="term" value="P:extracellular matrix organization"/>
    <property type="evidence" value="ECO:0007669"/>
    <property type="project" value="InterPro"/>
</dbReference>
<dbReference type="PANTHER" id="PTHR13723:SF20">
    <property type="entry name" value="A DISINTEGRIN AND METALLOPROTEINASE WITH THROMBOSPONDIN MOTIFS 13"/>
    <property type="match status" value="1"/>
</dbReference>
<dbReference type="InterPro" id="IPR036383">
    <property type="entry name" value="TSP1_rpt_sf"/>
</dbReference>
<evidence type="ECO:0000256" key="6">
    <source>
        <dbReference type="ARBA" id="ARBA00022737"/>
    </source>
</evidence>
<feature type="binding site" evidence="13 15">
    <location>
        <position position="188"/>
    </location>
    <ligand>
        <name>Zn(2+)</name>
        <dbReference type="ChEBI" id="CHEBI:29105"/>
        <note>catalytic</note>
    </ligand>
</feature>
<feature type="disulfide bond" evidence="14">
    <location>
        <begin position="281"/>
        <end position="306"/>
    </location>
</feature>
<keyword evidence="4 13" id="KW-0479">Metal-binding</keyword>
<evidence type="ECO:0000256" key="14">
    <source>
        <dbReference type="PIRSR" id="PIRSR613273-3"/>
    </source>
</evidence>
<dbReference type="InterPro" id="IPR001590">
    <property type="entry name" value="Peptidase_M12B"/>
</dbReference>
<dbReference type="PROSITE" id="PS50092">
    <property type="entry name" value="TSP1"/>
    <property type="match status" value="2"/>
</dbReference>
<dbReference type="Pfam" id="PF05986">
    <property type="entry name" value="ADAMTS_spacer1"/>
    <property type="match status" value="1"/>
</dbReference>
<evidence type="ECO:0000256" key="5">
    <source>
        <dbReference type="ARBA" id="ARBA00022729"/>
    </source>
</evidence>
<dbReference type="FunFam" id="2.60.120.830:FF:000003">
    <property type="entry name" value="ADAM metallopeptidase with thrombospondin type 1 motif 13"/>
    <property type="match status" value="1"/>
</dbReference>
<feature type="disulfide bond" evidence="14">
    <location>
        <begin position="119"/>
        <end position="172"/>
    </location>
</feature>
<evidence type="ECO:0000256" key="15">
    <source>
        <dbReference type="PROSITE-ProRule" id="PRU00276"/>
    </source>
</evidence>
<dbReference type="FunFam" id="2.20.100.10:FF:000007">
    <property type="entry name" value="Thrombospondin 1"/>
    <property type="match status" value="1"/>
</dbReference>
<evidence type="ECO:0000256" key="7">
    <source>
        <dbReference type="ARBA" id="ARBA00022801"/>
    </source>
</evidence>
<evidence type="ECO:0000256" key="3">
    <source>
        <dbReference type="ARBA" id="ARBA00022670"/>
    </source>
</evidence>
<evidence type="ECO:0000256" key="13">
    <source>
        <dbReference type="PIRSR" id="PIRSR613273-2"/>
    </source>
</evidence>
<keyword evidence="7" id="KW-0378">Hydrolase</keyword>
<evidence type="ECO:0000256" key="9">
    <source>
        <dbReference type="ARBA" id="ARBA00023049"/>
    </source>
</evidence>
<comment type="subcellular location">
    <subcellularLocation>
        <location evidence="1">Secreted</location>
    </subcellularLocation>
</comment>
<dbReference type="Pfam" id="PF01421">
    <property type="entry name" value="Reprolysin"/>
    <property type="match status" value="1"/>
</dbReference>
<feature type="disulfide bond" evidence="14">
    <location>
        <begin position="355"/>
        <end position="392"/>
    </location>
</feature>
<feature type="disulfide bond" evidence="14">
    <location>
        <begin position="370"/>
        <end position="382"/>
    </location>
</feature>
<feature type="binding site" evidence="13">
    <location>
        <position position="130"/>
    </location>
    <ligand>
        <name>Ca(2+)</name>
        <dbReference type="ChEBI" id="CHEBI:29108"/>
        <label>2</label>
    </ligand>
</feature>
<evidence type="ECO:0000313" key="18">
    <source>
        <dbReference type="Ensembl" id="ENSVKKP00000002953.1"/>
    </source>
</evidence>
<feature type="compositionally biased region" description="Polar residues" evidence="16">
    <location>
        <begin position="1"/>
        <end position="25"/>
    </location>
</feature>
<dbReference type="Pfam" id="PF00090">
    <property type="entry name" value="TSP_1"/>
    <property type="match status" value="2"/>
</dbReference>
<comment type="cofactor">
    <cofactor evidence="13">
        <name>Zn(2+)</name>
        <dbReference type="ChEBI" id="CHEBI:29105"/>
    </cofactor>
    <text evidence="13">Binds 1 zinc ion per subunit.</text>
</comment>
<dbReference type="OMA" id="PDVHQAH"/>
<accession>A0A8D2IW29</accession>
<evidence type="ECO:0000313" key="19">
    <source>
        <dbReference type="Proteomes" id="UP000694545"/>
    </source>
</evidence>
<dbReference type="InterPro" id="IPR035914">
    <property type="entry name" value="Sperma_CUB_dom_sf"/>
</dbReference>
<reference evidence="18" key="1">
    <citation type="submission" date="2025-08" db="UniProtKB">
        <authorList>
            <consortium name="Ensembl"/>
        </authorList>
    </citation>
    <scope>IDENTIFICATION</scope>
</reference>
<organism evidence="18 19">
    <name type="scientific">Varanus komodoensis</name>
    <name type="common">Komodo dragon</name>
    <dbReference type="NCBI Taxonomy" id="61221"/>
    <lineage>
        <taxon>Eukaryota</taxon>
        <taxon>Metazoa</taxon>
        <taxon>Chordata</taxon>
        <taxon>Craniata</taxon>
        <taxon>Vertebrata</taxon>
        <taxon>Euteleostomi</taxon>
        <taxon>Lepidosauria</taxon>
        <taxon>Squamata</taxon>
        <taxon>Bifurcata</taxon>
        <taxon>Unidentata</taxon>
        <taxon>Episquamata</taxon>
        <taxon>Toxicofera</taxon>
        <taxon>Anguimorpha</taxon>
        <taxon>Paleoanguimorpha</taxon>
        <taxon>Varanoidea</taxon>
        <taxon>Varanidae</taxon>
        <taxon>Varanus</taxon>
    </lineage>
</organism>
<feature type="binding site" evidence="13">
    <location>
        <position position="244"/>
    </location>
    <ligand>
        <name>Ca(2+)</name>
        <dbReference type="ChEBI" id="CHEBI:29108"/>
        <label>1</label>
    </ligand>
</feature>
<feature type="binding site" evidence="13">
    <location>
        <position position="47"/>
    </location>
    <ligand>
        <name>Ca(2+)</name>
        <dbReference type="ChEBI" id="CHEBI:29108"/>
        <label>2</label>
    </ligand>
</feature>
<feature type="binding site" evidence="13">
    <location>
        <position position="137"/>
    </location>
    <ligand>
        <name>Ca(2+)</name>
        <dbReference type="ChEBI" id="CHEBI:29108"/>
        <label>1</label>
    </ligand>
</feature>
<keyword evidence="9" id="KW-0482">Metalloprotease</keyword>
<evidence type="ECO:0000256" key="12">
    <source>
        <dbReference type="PIRSR" id="PIRSR613273-1"/>
    </source>
</evidence>
<dbReference type="SUPFAM" id="SSF55486">
    <property type="entry name" value="Metalloproteases ('zincins'), catalytic domain"/>
    <property type="match status" value="1"/>
</dbReference>
<evidence type="ECO:0000256" key="16">
    <source>
        <dbReference type="SAM" id="MobiDB-lite"/>
    </source>
</evidence>
<dbReference type="Ensembl" id="ENSVKKT00000003033.1">
    <property type="protein sequence ID" value="ENSVKKP00000002953.1"/>
    <property type="gene ID" value="ENSVKKG00000002285.1"/>
</dbReference>
<evidence type="ECO:0000256" key="11">
    <source>
        <dbReference type="ARBA" id="ARBA00023180"/>
    </source>
</evidence>
<keyword evidence="3" id="KW-0645">Protease</keyword>
<name>A0A8D2IW29_VARKO</name>
<feature type="binding site" evidence="13">
    <location>
        <position position="247"/>
    </location>
    <ligand>
        <name>Ca(2+)</name>
        <dbReference type="ChEBI" id="CHEBI:29108"/>
        <label>2</label>
    </ligand>
</feature>
<dbReference type="SMART" id="SM00209">
    <property type="entry name" value="TSP1"/>
    <property type="match status" value="4"/>
</dbReference>
<reference evidence="18" key="2">
    <citation type="submission" date="2025-09" db="UniProtKB">
        <authorList>
            <consortium name="Ensembl"/>
        </authorList>
    </citation>
    <scope>IDENTIFICATION</scope>
</reference>
<dbReference type="GO" id="GO:0031012">
    <property type="term" value="C:extracellular matrix"/>
    <property type="evidence" value="ECO:0007669"/>
    <property type="project" value="TreeGrafter"/>
</dbReference>
<dbReference type="InterPro" id="IPR045371">
    <property type="entry name" value="ADAMTS_CR_3"/>
</dbReference>
<keyword evidence="19" id="KW-1185">Reference proteome</keyword>
<evidence type="ECO:0000256" key="8">
    <source>
        <dbReference type="ARBA" id="ARBA00022833"/>
    </source>
</evidence>
<evidence type="ECO:0000256" key="2">
    <source>
        <dbReference type="ARBA" id="ARBA00022525"/>
    </source>
</evidence>
<keyword evidence="6" id="KW-0677">Repeat</keyword>
<dbReference type="SUPFAM" id="SSF82895">
    <property type="entry name" value="TSP-1 type 1 repeat"/>
    <property type="match status" value="4"/>
</dbReference>
<dbReference type="PROSITE" id="PS50215">
    <property type="entry name" value="ADAM_MEPRO"/>
    <property type="match status" value="1"/>
</dbReference>
<dbReference type="Gene3D" id="2.60.120.830">
    <property type="match status" value="1"/>
</dbReference>
<dbReference type="Gene3D" id="2.20.100.10">
    <property type="entry name" value="Thrombospondin type-1 (TSP1) repeat"/>
    <property type="match status" value="3"/>
</dbReference>
<dbReference type="GO" id="GO:0005576">
    <property type="term" value="C:extracellular region"/>
    <property type="evidence" value="ECO:0007669"/>
    <property type="project" value="UniProtKB-SubCell"/>
</dbReference>
<dbReference type="Pfam" id="PF17771">
    <property type="entry name" value="ADAMTS_CR_2"/>
    <property type="match status" value="1"/>
</dbReference>
<feature type="binding site" evidence="13">
    <location>
        <position position="130"/>
    </location>
    <ligand>
        <name>Ca(2+)</name>
        <dbReference type="ChEBI" id="CHEBI:29108"/>
        <label>1</label>
    </ligand>
</feature>
<keyword evidence="10 14" id="KW-1015">Disulfide bond</keyword>
<comment type="caution">
    <text evidence="15">Lacks conserved residue(s) required for the propagation of feature annotation.</text>
</comment>
<feature type="disulfide bond" evidence="14">
    <location>
        <begin position="319"/>
        <end position="330"/>
    </location>
</feature>
<evidence type="ECO:0000256" key="4">
    <source>
        <dbReference type="ARBA" id="ARBA00022723"/>
    </source>
</evidence>
<dbReference type="InterPro" id="IPR010294">
    <property type="entry name" value="ADAMTS_spacer1"/>
</dbReference>
<feature type="binding site" evidence="13">
    <location>
        <position position="47"/>
    </location>
    <ligand>
        <name>Ca(2+)</name>
        <dbReference type="ChEBI" id="CHEBI:29108"/>
        <label>1</label>
    </ligand>
</feature>
<dbReference type="PANTHER" id="PTHR13723">
    <property type="entry name" value="ADAMTS A DISINTEGRIN AND METALLOPROTEASE WITH THROMBOSPONDIN MOTIFS PROTEASE"/>
    <property type="match status" value="1"/>
</dbReference>
<dbReference type="GO" id="GO:0046872">
    <property type="term" value="F:metal ion binding"/>
    <property type="evidence" value="ECO:0007669"/>
    <property type="project" value="UniProtKB-KW"/>
</dbReference>
<dbReference type="Gene3D" id="3.40.1620.60">
    <property type="match status" value="1"/>
</dbReference>
<dbReference type="InterPro" id="IPR013273">
    <property type="entry name" value="ADAMTS/ADAMTS-like"/>
</dbReference>
<keyword evidence="2" id="KW-0964">Secreted</keyword>
<dbReference type="InterPro" id="IPR041645">
    <property type="entry name" value="ADAMTS_CR_2"/>
</dbReference>
<evidence type="ECO:0000256" key="1">
    <source>
        <dbReference type="ARBA" id="ARBA00004613"/>
    </source>
</evidence>
<keyword evidence="8 13" id="KW-0862">Zinc</keyword>
<feature type="disulfide bond" evidence="14">
    <location>
        <begin position="205"/>
        <end position="228"/>
    </location>
</feature>
<keyword evidence="5" id="KW-0732">Signal</keyword>
<sequence length="1344" mass="146250">MVSHSHLPSSHINSRSPQYDASTVATGRGKRPPRVRRGVEHEVKHLELLVVVGPDVHQLHKEDTERYILTNLNIGAELLRDASLGAQFRVHLIKLVVLTEPEEGIEISSNITSSVVSVCDWSTKVNPENDSDPHHADLVLYITRFDLELPDGNKQVRGATRLGGACSTSWSCAITEDTGFGLGVTIAHEIGHSFGIQHDGEGNRCPRNGHIMGSEGGHNSVDLTWSVCSREQLSAFVSAGQASCTDDLPDLEDGIPGGKPGLYYGADEQCKIAFGGGATACTFTGHDMDMCKVLSCHTDPDDQSSCTRLLVPLLDGTECGIDKWCSGGRCSSLEDLHPIAAVHGHWSSWTGFTACSRSCGGGVTARQRQCNNPRPAFGGRHCEGEDSQAYMCNVQLCKTTQLGFMDEQCAATDRKPLSLRPEVPSSYTWISAADYAKGDAICKHVCRASGKNFIVSRGDQFLDGTRCEHSSPGGDGALGLCVMGSCRVFGCDGTMDSAERMDTCRVCGGDNSTCFRVRGSYSEGKAREYVTFLSLSPNTTTVRVVNRKPLFTHLAVKVQGQYVVSGTGSISLNCTYPSILEDHRIEYRVFLTEENLPRLEEIRLDGPVQEKIDIQVYRKYGKEYGSSTSPDIAFAYFIPRENQASVWVPQLGPCSVTCGEGTRPVSHSCFDQTREVDWKTQPLPPQLRSAEAGPARCSLPPPKWPILFSPRWLAEELGPCSVTCGGGTVERLVRCAVRGGGQVEALPRCEKWGHARAPPCWPLSLPSRWLEAEPGRCSAICGLGFAELNSTCVQLRDGLETVVEDSLCPADEKPPSFVSCMVNICPLGWNTGGVSHLSSSIPLRPEQAGNQSVYVWSPLAGECSATCGTGEVLDGNTTRTLPHSKCGRIRRPASSKECATEPCPARWFYKKGTCSASCGGGVMRKLLYCAREMREEEEVLARAFCESLPRPAEQEACNLQPCPPRWKVMKAGPCSSPCGLGIATQAISCVQLSGGLEVELAGNRCLETEKPPTKVPCIVQKCLYEWQFTPWTECSLSCGTGIQRRQDFCINPQTGARVNPIFCMRSPKALTVRTCSVRACLERAAADPWPCPAGPSLRWNGLRLREVLDFTNSEPPLHGLPPGVCGRLFRSSTGLINMTGTGASDCTVAIGRPLGEVLTVWVTESFLNCSAGEMVLFSTRTMWRMGCKRLTVSTIQTRTNTLMIRQRLQLPGSGVVLQYSSGNAPRRYHHDCDVQLFGPRGEIVDPAPSGGGELQAACRTFIDVAPRLRIAIHAVSVAPSADVPSQMHHSGYILIRDVNAMKTVVFRGNQLFYWESTGSQAEIEFSKDFANGSFRAEYWVVLPK</sequence>
<dbReference type="GO" id="GO:0006508">
    <property type="term" value="P:proteolysis"/>
    <property type="evidence" value="ECO:0007669"/>
    <property type="project" value="UniProtKB-KW"/>
</dbReference>
<dbReference type="Pfam" id="PF19030">
    <property type="entry name" value="TSP1_ADAMTS"/>
    <property type="match status" value="5"/>
</dbReference>
<feature type="active site" evidence="12 15">
    <location>
        <position position="189"/>
    </location>
</feature>
<feature type="binding site" evidence="13 15">
    <location>
        <position position="192"/>
    </location>
    <ligand>
        <name>Zn(2+)</name>
        <dbReference type="ChEBI" id="CHEBI:29105"/>
        <note>catalytic</note>
    </ligand>
</feature>
<feature type="disulfide bond" evidence="14">
    <location>
        <begin position="359"/>
        <end position="397"/>
    </location>
</feature>
<dbReference type="CDD" id="cd04273">
    <property type="entry name" value="ZnMc_ADAMTS_like"/>
    <property type="match status" value="1"/>
</dbReference>
<feature type="binding site" evidence="13">
    <location>
        <position position="247"/>
    </location>
    <ligand>
        <name>Ca(2+)</name>
        <dbReference type="ChEBI" id="CHEBI:29108"/>
        <label>1</label>
    </ligand>
</feature>